<dbReference type="AlphaFoldDB" id="A0A2P2Q1U8"/>
<reference evidence="1" key="1">
    <citation type="submission" date="2018-02" db="EMBL/GenBank/DDBJ databases">
        <title>Rhizophora mucronata_Transcriptome.</title>
        <authorList>
            <person name="Meera S.P."/>
            <person name="Sreeshan A."/>
            <person name="Augustine A."/>
        </authorList>
    </citation>
    <scope>NUCLEOTIDE SEQUENCE</scope>
    <source>
        <tissue evidence="1">Leaf</tissue>
    </source>
</reference>
<evidence type="ECO:0000313" key="1">
    <source>
        <dbReference type="EMBL" id="MBX60986.1"/>
    </source>
</evidence>
<name>A0A2P2Q1U8_RHIMU</name>
<dbReference type="EMBL" id="GGEC01080502">
    <property type="protein sequence ID" value="MBX60986.1"/>
    <property type="molecule type" value="Transcribed_RNA"/>
</dbReference>
<sequence length="55" mass="6287">MRHFQVCYIVIKASQVKVKIHKKSSDFEEKGKAMKQLKDGHSSMCLGTKEMKGCK</sequence>
<proteinExistence type="predicted"/>
<organism evidence="1">
    <name type="scientific">Rhizophora mucronata</name>
    <name type="common">Asiatic mangrove</name>
    <dbReference type="NCBI Taxonomy" id="61149"/>
    <lineage>
        <taxon>Eukaryota</taxon>
        <taxon>Viridiplantae</taxon>
        <taxon>Streptophyta</taxon>
        <taxon>Embryophyta</taxon>
        <taxon>Tracheophyta</taxon>
        <taxon>Spermatophyta</taxon>
        <taxon>Magnoliopsida</taxon>
        <taxon>eudicotyledons</taxon>
        <taxon>Gunneridae</taxon>
        <taxon>Pentapetalae</taxon>
        <taxon>rosids</taxon>
        <taxon>fabids</taxon>
        <taxon>Malpighiales</taxon>
        <taxon>Rhizophoraceae</taxon>
        <taxon>Rhizophora</taxon>
    </lineage>
</organism>
<accession>A0A2P2Q1U8</accession>
<protein>
    <submittedName>
        <fullName evidence="1">Uncharacterized protein</fullName>
    </submittedName>
</protein>